<dbReference type="InterPro" id="IPR013785">
    <property type="entry name" value="Aldolase_TIM"/>
</dbReference>
<evidence type="ECO:0000313" key="4">
    <source>
        <dbReference type="EMBL" id="MBD2692685.1"/>
    </source>
</evidence>
<sequence>MIKILDSTLREGEQTPGVYFSPEKKLVIAHFLDQIGIDIIEVGNPAVDRDIALAINLISQAGLKAKIGAHSLCKIDNVQKALDCGIDFLGVFFSVSKKRLYQDYNISLEAAIEKIVEVINFAREQKNDLLIRYTPEDTVRSPIENVIAAASAAVKAGVNIISIADTTGYTNPFHPQRSIYNYVKTLKEELKKQNLYPQIEVHCHNDKGLALANALDAYRAGADIIDVSVMGLGERAGIVDLGELLINLREMGEEETHWQLSYLQDLYNFVSEHSHISIPPHQPITGKNAFTHYAGVHVKAVAKDEMLYQSLNPQILGKKSSLALGMQSGYTAVELAMKQIGREELAENKDLVAKILQEIKVIAKRGTPIDIEKELPEIVDRYCTNQHPLTNGICTLST</sequence>
<reference evidence="4 5" key="1">
    <citation type="journal article" date="2020" name="ISME J.">
        <title>Comparative genomics reveals insights into cyanobacterial evolution and habitat adaptation.</title>
        <authorList>
            <person name="Chen M.Y."/>
            <person name="Teng W.K."/>
            <person name="Zhao L."/>
            <person name="Hu C.X."/>
            <person name="Zhou Y.K."/>
            <person name="Han B.P."/>
            <person name="Song L.R."/>
            <person name="Shu W.S."/>
        </authorList>
    </citation>
    <scope>NUCLEOTIDE SEQUENCE [LARGE SCALE GENOMIC DNA]</scope>
    <source>
        <strain evidence="4 5">FACHB-362</strain>
    </source>
</reference>
<evidence type="ECO:0000256" key="1">
    <source>
        <dbReference type="ARBA" id="ARBA00022679"/>
    </source>
</evidence>
<dbReference type="InterPro" id="IPR054691">
    <property type="entry name" value="LeuA/HCS_post-cat"/>
</dbReference>
<keyword evidence="5" id="KW-1185">Reference proteome</keyword>
<dbReference type="EMBL" id="JACJTQ010000018">
    <property type="protein sequence ID" value="MBD2692685.1"/>
    <property type="molecule type" value="Genomic_DNA"/>
</dbReference>
<dbReference type="PROSITE" id="PS00815">
    <property type="entry name" value="AIPM_HOMOCIT_SYNTH_1"/>
    <property type="match status" value="1"/>
</dbReference>
<dbReference type="SUPFAM" id="SSF51569">
    <property type="entry name" value="Aldolase"/>
    <property type="match status" value="1"/>
</dbReference>
<gene>
    <name evidence="4" type="ORF">H6G68_13115</name>
</gene>
<evidence type="ECO:0000259" key="3">
    <source>
        <dbReference type="PROSITE" id="PS50991"/>
    </source>
</evidence>
<organism evidence="4 5">
    <name type="scientific">Anabaena catenula FACHB-362</name>
    <dbReference type="NCBI Taxonomy" id="2692877"/>
    <lineage>
        <taxon>Bacteria</taxon>
        <taxon>Bacillati</taxon>
        <taxon>Cyanobacteriota</taxon>
        <taxon>Cyanophyceae</taxon>
        <taxon>Nostocales</taxon>
        <taxon>Nostocaceae</taxon>
        <taxon>Anabaena</taxon>
    </lineage>
</organism>
<dbReference type="Gene3D" id="3.20.20.70">
    <property type="entry name" value="Aldolase class I"/>
    <property type="match status" value="1"/>
</dbReference>
<proteinExistence type="inferred from homology"/>
<protein>
    <submittedName>
        <fullName evidence="4">2-isopropylmalate synthase</fullName>
    </submittedName>
</protein>
<dbReference type="PANTHER" id="PTHR42880">
    <property type="entry name" value="HOMOCITRATE SYNTHASE"/>
    <property type="match status" value="1"/>
</dbReference>
<comment type="caution">
    <text evidence="4">The sequence shown here is derived from an EMBL/GenBank/DDBJ whole genome shotgun (WGS) entry which is preliminary data.</text>
</comment>
<keyword evidence="1 2" id="KW-0808">Transferase</keyword>
<dbReference type="InterPro" id="IPR000891">
    <property type="entry name" value="PYR_CT"/>
</dbReference>
<dbReference type="PROSITE" id="PS00816">
    <property type="entry name" value="AIPM_HOMOCIT_SYNTH_2"/>
    <property type="match status" value="1"/>
</dbReference>
<name>A0ABR8J4Z0_9NOST</name>
<evidence type="ECO:0000313" key="5">
    <source>
        <dbReference type="Proteomes" id="UP000660381"/>
    </source>
</evidence>
<dbReference type="InterPro" id="IPR002034">
    <property type="entry name" value="AIPM/Hcit_synth_CS"/>
</dbReference>
<dbReference type="Pfam" id="PF22617">
    <property type="entry name" value="HCS_D2"/>
    <property type="match status" value="1"/>
</dbReference>
<dbReference type="Gene3D" id="1.10.238.260">
    <property type="match status" value="1"/>
</dbReference>
<comment type="similarity">
    <text evidence="2">Belongs to the alpha-IPM synthase/homocitrate synthase family.</text>
</comment>
<accession>A0ABR8J4Z0</accession>
<dbReference type="Pfam" id="PF00682">
    <property type="entry name" value="HMGL-like"/>
    <property type="match status" value="1"/>
</dbReference>
<dbReference type="Proteomes" id="UP000660381">
    <property type="component" value="Unassembled WGS sequence"/>
</dbReference>
<dbReference type="RefSeq" id="WP_190907047.1">
    <property type="nucleotide sequence ID" value="NZ_JACJTQ010000018.1"/>
</dbReference>
<dbReference type="PANTHER" id="PTHR42880:SF1">
    <property type="entry name" value="ISOPROPYLMALATE_HOMOCITRATE_CITRAMALATE SYNTHASE FAMILY PROTEIN"/>
    <property type="match status" value="1"/>
</dbReference>
<feature type="domain" description="Pyruvate carboxyltransferase" evidence="3">
    <location>
        <begin position="2"/>
        <end position="264"/>
    </location>
</feature>
<dbReference type="PROSITE" id="PS50991">
    <property type="entry name" value="PYR_CT"/>
    <property type="match status" value="1"/>
</dbReference>
<evidence type="ECO:0000256" key="2">
    <source>
        <dbReference type="RuleBase" id="RU003523"/>
    </source>
</evidence>